<accession>Q01W17</accession>
<evidence type="ECO:0000259" key="1">
    <source>
        <dbReference type="Pfam" id="PF12867"/>
    </source>
</evidence>
<dbReference type="AlphaFoldDB" id="Q01W17"/>
<dbReference type="InterPro" id="IPR034660">
    <property type="entry name" value="DinB/YfiT-like"/>
</dbReference>
<evidence type="ECO:0000313" key="2">
    <source>
        <dbReference type="EMBL" id="ABJ86148.1"/>
    </source>
</evidence>
<dbReference type="SUPFAM" id="SSF109854">
    <property type="entry name" value="DinB/YfiT-like putative metalloenzymes"/>
    <property type="match status" value="1"/>
</dbReference>
<dbReference type="HOGENOM" id="CLU_1515825_0_0_0"/>
<organism evidence="2">
    <name type="scientific">Solibacter usitatus (strain Ellin6076)</name>
    <dbReference type="NCBI Taxonomy" id="234267"/>
    <lineage>
        <taxon>Bacteria</taxon>
        <taxon>Pseudomonadati</taxon>
        <taxon>Acidobacteriota</taxon>
        <taxon>Terriglobia</taxon>
        <taxon>Bryobacterales</taxon>
        <taxon>Solibacteraceae</taxon>
        <taxon>Candidatus Solibacter</taxon>
    </lineage>
</organism>
<feature type="domain" description="DinB-like" evidence="1">
    <location>
        <begin position="27"/>
        <end position="167"/>
    </location>
</feature>
<proteinExistence type="predicted"/>
<dbReference type="InterPro" id="IPR024775">
    <property type="entry name" value="DinB-like"/>
</dbReference>
<name>Q01W17_SOLUE</name>
<dbReference type="STRING" id="234267.Acid_5195"/>
<dbReference type="eggNOG" id="ENOG5033B84">
    <property type="taxonomic scope" value="Bacteria"/>
</dbReference>
<dbReference type="KEGG" id="sus:Acid_5195"/>
<sequence length="177" mass="18917">MKTELNEAQTAAVATVNSRSEALAARLEAGARALAALAATLTEAEWETRIPKDGRKVGVLVHHVASVYPIEIQLASLLAAGQPISGVTWDVVATMNRDHAREYDGIDREATLALLKTNSAAAAEAIRAFSDEELDRAAPVSLNSDAPLTCQFMLEDHAVRHSYHHLAGIRAALGKTK</sequence>
<reference evidence="2" key="1">
    <citation type="submission" date="2006-10" db="EMBL/GenBank/DDBJ databases">
        <title>Complete sequence of Solibacter usitatus Ellin6076.</title>
        <authorList>
            <consortium name="US DOE Joint Genome Institute"/>
            <person name="Copeland A."/>
            <person name="Lucas S."/>
            <person name="Lapidus A."/>
            <person name="Barry K."/>
            <person name="Detter J.C."/>
            <person name="Glavina del Rio T."/>
            <person name="Hammon N."/>
            <person name="Israni S."/>
            <person name="Dalin E."/>
            <person name="Tice H."/>
            <person name="Pitluck S."/>
            <person name="Thompson L.S."/>
            <person name="Brettin T."/>
            <person name="Bruce D."/>
            <person name="Han C."/>
            <person name="Tapia R."/>
            <person name="Gilna P."/>
            <person name="Schmutz J."/>
            <person name="Larimer F."/>
            <person name="Land M."/>
            <person name="Hauser L."/>
            <person name="Kyrpides N."/>
            <person name="Mikhailova N."/>
            <person name="Janssen P.H."/>
            <person name="Kuske C.R."/>
            <person name="Richardson P."/>
        </authorList>
    </citation>
    <scope>NUCLEOTIDE SEQUENCE</scope>
    <source>
        <strain evidence="2">Ellin6076</strain>
    </source>
</reference>
<dbReference type="OrthoDB" id="5178565at2"/>
<dbReference type="Pfam" id="PF12867">
    <property type="entry name" value="DinB_2"/>
    <property type="match status" value="1"/>
</dbReference>
<dbReference type="EMBL" id="CP000473">
    <property type="protein sequence ID" value="ABJ86148.1"/>
    <property type="molecule type" value="Genomic_DNA"/>
</dbReference>
<dbReference type="Gene3D" id="1.20.120.450">
    <property type="entry name" value="dinb family like domain"/>
    <property type="match status" value="1"/>
</dbReference>
<dbReference type="InParanoid" id="Q01W17"/>
<gene>
    <name evidence="2" type="ordered locus">Acid_5195</name>
</gene>
<protein>
    <recommendedName>
        <fullName evidence="1">DinB-like domain-containing protein</fullName>
    </recommendedName>
</protein>